<proteinExistence type="predicted"/>
<evidence type="ECO:0000313" key="4">
    <source>
        <dbReference type="Proteomes" id="UP000002357"/>
    </source>
</evidence>
<dbReference type="EMBL" id="CM000913">
    <property type="protein sequence ID" value="EFG10649.1"/>
    <property type="molecule type" value="Genomic_DNA"/>
</dbReference>
<gene>
    <name evidence="3" type="ORF">SCLAV_5582</name>
</gene>
<dbReference type="SUPFAM" id="SSF102588">
    <property type="entry name" value="LmbE-like"/>
    <property type="match status" value="1"/>
</dbReference>
<dbReference type="GO" id="GO:0016811">
    <property type="term" value="F:hydrolase activity, acting on carbon-nitrogen (but not peptide) bonds, in linear amides"/>
    <property type="evidence" value="ECO:0007669"/>
    <property type="project" value="TreeGrafter"/>
</dbReference>
<dbReference type="Proteomes" id="UP000002357">
    <property type="component" value="Chromosome"/>
</dbReference>
<accession>E2Q1M3</accession>
<evidence type="ECO:0000256" key="2">
    <source>
        <dbReference type="SAM" id="MobiDB-lite"/>
    </source>
</evidence>
<organism evidence="3 4">
    <name type="scientific">Streptomyces clavuligerus</name>
    <dbReference type="NCBI Taxonomy" id="1901"/>
    <lineage>
        <taxon>Bacteria</taxon>
        <taxon>Bacillati</taxon>
        <taxon>Actinomycetota</taxon>
        <taxon>Actinomycetes</taxon>
        <taxon>Kitasatosporales</taxon>
        <taxon>Streptomycetaceae</taxon>
        <taxon>Streptomyces</taxon>
    </lineage>
</organism>
<evidence type="ECO:0000313" key="3">
    <source>
        <dbReference type="EMBL" id="EFG10649.1"/>
    </source>
</evidence>
<keyword evidence="4" id="KW-1185">Reference proteome</keyword>
<dbReference type="Gene3D" id="3.40.50.10320">
    <property type="entry name" value="LmbE-like"/>
    <property type="match status" value="1"/>
</dbReference>
<sequence>MPDAPARPVRRTPHGGPRAPYAAVMTDTRDTTDGAPAALEPMPGDWRRALAVVAHPDDLEYGCAAAVAGWTDGGREIAYLLATRGEAGIDTLEPAGCAAVREREQRASAAVVGVTSVEFLDHRDGVIEYGTALRRDIAAAVRRHRPELLITLNHRDTWGGTAWNTPDHRAVGRATLDAAADAGNRWIFPELLTEQGLAPWDGVRWVAVAGSASPTHAVDARPGLERSVASLLEHRTYIEALTDTDPESYVREFLTGAAGRAGESFGGVPAVTFELFPR</sequence>
<feature type="region of interest" description="Disordered" evidence="2">
    <location>
        <begin position="1"/>
        <end position="22"/>
    </location>
</feature>
<dbReference type="AlphaFoldDB" id="E2Q1M3"/>
<reference evidence="3 4" key="1">
    <citation type="journal article" date="2010" name="Genome Biol. Evol.">
        <title>The sequence of a 1.8-mb bacterial linear plasmid reveals a rich evolutionary reservoir of secondary metabolic pathways.</title>
        <authorList>
            <person name="Medema M.H."/>
            <person name="Trefzer A."/>
            <person name="Kovalchuk A."/>
            <person name="van den Berg M."/>
            <person name="Mueller U."/>
            <person name="Heijne W."/>
            <person name="Wu L."/>
            <person name="Alam M.T."/>
            <person name="Ronning C.M."/>
            <person name="Nierman W.C."/>
            <person name="Bovenberg R.A.L."/>
            <person name="Breitling R."/>
            <person name="Takano E."/>
        </authorList>
    </citation>
    <scope>NUCLEOTIDE SEQUENCE [LARGE SCALE GENOMIC DNA]</scope>
    <source>
        <strain evidence="4">ATCC 27064 / DSM 738 / JCM 4710 / NBRC 13307 / NCIMB 12785 / NRRL 3585 / VKM Ac-602</strain>
    </source>
</reference>
<dbReference type="GO" id="GO:0016137">
    <property type="term" value="P:glycoside metabolic process"/>
    <property type="evidence" value="ECO:0007669"/>
    <property type="project" value="UniProtKB-ARBA"/>
</dbReference>
<dbReference type="PANTHER" id="PTHR12993:SF28">
    <property type="entry name" value="LMBE FAMILY PROTEIN"/>
    <property type="match status" value="1"/>
</dbReference>
<keyword evidence="1" id="KW-0862">Zinc</keyword>
<dbReference type="InterPro" id="IPR003737">
    <property type="entry name" value="GlcNAc_PI_deacetylase-related"/>
</dbReference>
<name>E2Q1M3_STRCL</name>
<dbReference type="eggNOG" id="COG2120">
    <property type="taxonomic scope" value="Bacteria"/>
</dbReference>
<evidence type="ECO:0000256" key="1">
    <source>
        <dbReference type="ARBA" id="ARBA00022833"/>
    </source>
</evidence>
<dbReference type="PANTHER" id="PTHR12993">
    <property type="entry name" value="N-ACETYLGLUCOSAMINYL-PHOSPHATIDYLINOSITOL DE-N-ACETYLASE-RELATED"/>
    <property type="match status" value="1"/>
</dbReference>
<dbReference type="STRING" id="1901.BB341_00640"/>
<dbReference type="Pfam" id="PF02585">
    <property type="entry name" value="PIG-L"/>
    <property type="match status" value="1"/>
</dbReference>
<protein>
    <submittedName>
        <fullName evidence="3">LmbE family protein</fullName>
    </submittedName>
</protein>
<dbReference type="InterPro" id="IPR024078">
    <property type="entry name" value="LmbE-like_dom_sf"/>
</dbReference>